<dbReference type="Gene3D" id="3.10.450.50">
    <property type="match status" value="1"/>
</dbReference>
<reference evidence="2" key="2">
    <citation type="submission" date="2020-09" db="EMBL/GenBank/DDBJ databases">
        <authorList>
            <person name="Sun Q."/>
            <person name="Zhou Y."/>
        </authorList>
    </citation>
    <scope>NUCLEOTIDE SEQUENCE</scope>
    <source>
        <strain evidence="2">CGMCC 1.12751</strain>
    </source>
</reference>
<evidence type="ECO:0000259" key="1">
    <source>
        <dbReference type="Pfam" id="PF12680"/>
    </source>
</evidence>
<sequence length="135" mass="16084">MSPKEIIKDFHNSNIIKDLDLVEKFYHKDCELHWNSTKYFRILKYNDILEYYKSISDSYVSLRNEISVILVEDNFVTVRHTVYARTIENQDEEIPLVHYITIWEIKDGKLFRGYQISQLADDDAIEANSFSEIKV</sequence>
<dbReference type="Pfam" id="PF12680">
    <property type="entry name" value="SnoaL_2"/>
    <property type="match status" value="1"/>
</dbReference>
<reference evidence="2" key="1">
    <citation type="journal article" date="2014" name="Int. J. Syst. Evol. Microbiol.">
        <title>Complete genome sequence of Corynebacterium casei LMG S-19264T (=DSM 44701T), isolated from a smear-ripened cheese.</title>
        <authorList>
            <consortium name="US DOE Joint Genome Institute (JGI-PGF)"/>
            <person name="Walter F."/>
            <person name="Albersmeier A."/>
            <person name="Kalinowski J."/>
            <person name="Ruckert C."/>
        </authorList>
    </citation>
    <scope>NUCLEOTIDE SEQUENCE</scope>
    <source>
        <strain evidence="2">CGMCC 1.12751</strain>
    </source>
</reference>
<feature type="domain" description="SnoaL-like" evidence="1">
    <location>
        <begin position="17"/>
        <end position="111"/>
    </location>
</feature>
<keyword evidence="3" id="KW-1185">Reference proteome</keyword>
<proteinExistence type="predicted"/>
<name>A0A917GIX4_9FLAO</name>
<evidence type="ECO:0000313" key="3">
    <source>
        <dbReference type="Proteomes" id="UP000625976"/>
    </source>
</evidence>
<dbReference type="RefSeq" id="WP_188464291.1">
    <property type="nucleotide sequence ID" value="NZ_BMFQ01000002.1"/>
</dbReference>
<dbReference type="Proteomes" id="UP000625976">
    <property type="component" value="Unassembled WGS sequence"/>
</dbReference>
<accession>A0A917GIX4</accession>
<protein>
    <recommendedName>
        <fullName evidence="1">SnoaL-like domain-containing protein</fullName>
    </recommendedName>
</protein>
<dbReference type="AlphaFoldDB" id="A0A917GIX4"/>
<evidence type="ECO:0000313" key="2">
    <source>
        <dbReference type="EMBL" id="GGG48290.1"/>
    </source>
</evidence>
<gene>
    <name evidence="2" type="ORF">GCM10010976_19580</name>
</gene>
<organism evidence="2 3">
    <name type="scientific">Bizionia arctica</name>
    <dbReference type="NCBI Taxonomy" id="1495645"/>
    <lineage>
        <taxon>Bacteria</taxon>
        <taxon>Pseudomonadati</taxon>
        <taxon>Bacteroidota</taxon>
        <taxon>Flavobacteriia</taxon>
        <taxon>Flavobacteriales</taxon>
        <taxon>Flavobacteriaceae</taxon>
        <taxon>Bizionia</taxon>
    </lineage>
</organism>
<dbReference type="InterPro" id="IPR037401">
    <property type="entry name" value="SnoaL-like"/>
</dbReference>
<dbReference type="SUPFAM" id="SSF54427">
    <property type="entry name" value="NTF2-like"/>
    <property type="match status" value="1"/>
</dbReference>
<comment type="caution">
    <text evidence="2">The sequence shown here is derived from an EMBL/GenBank/DDBJ whole genome shotgun (WGS) entry which is preliminary data.</text>
</comment>
<dbReference type="EMBL" id="BMFQ01000002">
    <property type="protein sequence ID" value="GGG48290.1"/>
    <property type="molecule type" value="Genomic_DNA"/>
</dbReference>
<dbReference type="InterPro" id="IPR032710">
    <property type="entry name" value="NTF2-like_dom_sf"/>
</dbReference>